<keyword evidence="1" id="KW-0472">Membrane</keyword>
<name>A0A1U7H9U1_9CYAN</name>
<dbReference type="STRING" id="1921803.NIES593_19150"/>
<feature type="transmembrane region" description="Helical" evidence="1">
    <location>
        <begin position="122"/>
        <end position="145"/>
    </location>
</feature>
<keyword evidence="1" id="KW-1133">Transmembrane helix</keyword>
<dbReference type="PANTHER" id="PTHR41795:SF1">
    <property type="entry name" value="EXOPOLYSACCHARIDE SYNTHESIS PROTEIN"/>
    <property type="match status" value="1"/>
</dbReference>
<comment type="caution">
    <text evidence="2">The sequence shown here is derived from an EMBL/GenBank/DDBJ whole genome shotgun (WGS) entry which is preliminary data.</text>
</comment>
<dbReference type="EMBL" id="MRCB01000031">
    <property type="protein sequence ID" value="OKH20343.1"/>
    <property type="molecule type" value="Genomic_DNA"/>
</dbReference>
<organism evidence="2 3">
    <name type="scientific">Hydrococcus rivularis NIES-593</name>
    <dbReference type="NCBI Taxonomy" id="1921803"/>
    <lineage>
        <taxon>Bacteria</taxon>
        <taxon>Bacillati</taxon>
        <taxon>Cyanobacteriota</taxon>
        <taxon>Cyanophyceae</taxon>
        <taxon>Pleurocapsales</taxon>
        <taxon>Hydrococcaceae</taxon>
        <taxon>Hydrococcus</taxon>
    </lineage>
</organism>
<dbReference type="PANTHER" id="PTHR41795">
    <property type="entry name" value="EXOPOLYSACCHARIDE SYNTHESIS PROTEIN"/>
    <property type="match status" value="1"/>
</dbReference>
<dbReference type="OrthoDB" id="7949130at2"/>
<feature type="transmembrane region" description="Helical" evidence="1">
    <location>
        <begin position="165"/>
        <end position="190"/>
    </location>
</feature>
<dbReference type="InterPro" id="IPR010331">
    <property type="entry name" value="ExoD"/>
</dbReference>
<dbReference type="PIRSF" id="PIRSF033239">
    <property type="entry name" value="ExoD"/>
    <property type="match status" value="1"/>
</dbReference>
<evidence type="ECO:0000313" key="2">
    <source>
        <dbReference type="EMBL" id="OKH20343.1"/>
    </source>
</evidence>
<dbReference type="Proteomes" id="UP000186868">
    <property type="component" value="Unassembled WGS sequence"/>
</dbReference>
<protein>
    <submittedName>
        <fullName evidence="2">Exopolysaccharide biosynthesis protein</fullName>
    </submittedName>
</protein>
<accession>A0A1U7H9U1</accession>
<evidence type="ECO:0000256" key="1">
    <source>
        <dbReference type="SAM" id="Phobius"/>
    </source>
</evidence>
<proteinExistence type="predicted"/>
<gene>
    <name evidence="2" type="ORF">NIES593_19150</name>
</gene>
<evidence type="ECO:0000313" key="3">
    <source>
        <dbReference type="Proteomes" id="UP000186868"/>
    </source>
</evidence>
<dbReference type="AlphaFoldDB" id="A0A1U7H9U1"/>
<dbReference type="RefSeq" id="WP_073601108.1">
    <property type="nucleotide sequence ID" value="NZ_MRCB01000031.1"/>
</dbReference>
<reference evidence="2 3" key="1">
    <citation type="submission" date="2016-11" db="EMBL/GenBank/DDBJ databases">
        <title>Draft Genome Sequences of Nine Cyanobacterial Strains from Diverse Habitats.</title>
        <authorList>
            <person name="Zhu T."/>
            <person name="Hou S."/>
            <person name="Lu X."/>
            <person name="Hess W.R."/>
        </authorList>
    </citation>
    <scope>NUCLEOTIDE SEQUENCE [LARGE SCALE GENOMIC DNA]</scope>
    <source>
        <strain evidence="2 3">NIES-593</strain>
    </source>
</reference>
<keyword evidence="3" id="KW-1185">Reference proteome</keyword>
<sequence>MHLRFSQDIEAILKRLATHPITLQDILEETSERGFSLIIFLLALPFLFPMPPGLPGIIGPASLLLAGQMALGRHKPWLPRRIARFRFPQKVALQLLSKLKQITKIIEKFIRPRLAIVANNRYIWRVNGLLIVWLTILLILPIPGTNPLPTIGILLLSVATLEADGLLMCIAYLWSILITGLIIFLGYSLLRTSILIFN</sequence>
<keyword evidence="1" id="KW-0812">Transmembrane</keyword>
<dbReference type="Pfam" id="PF06055">
    <property type="entry name" value="ExoD"/>
    <property type="match status" value="1"/>
</dbReference>